<comment type="pathway">
    <text evidence="5">Pheromone biosynthesis.</text>
</comment>
<evidence type="ECO:0000313" key="7">
    <source>
        <dbReference type="EMBL" id="KAJ8960234.1"/>
    </source>
</evidence>
<organism evidence="7 8">
    <name type="scientific">Aromia moschata</name>
    <dbReference type="NCBI Taxonomy" id="1265417"/>
    <lineage>
        <taxon>Eukaryota</taxon>
        <taxon>Metazoa</taxon>
        <taxon>Ecdysozoa</taxon>
        <taxon>Arthropoda</taxon>
        <taxon>Hexapoda</taxon>
        <taxon>Insecta</taxon>
        <taxon>Pterygota</taxon>
        <taxon>Neoptera</taxon>
        <taxon>Endopterygota</taxon>
        <taxon>Coleoptera</taxon>
        <taxon>Polyphaga</taxon>
        <taxon>Cucujiformia</taxon>
        <taxon>Chrysomeloidea</taxon>
        <taxon>Cerambycidae</taxon>
        <taxon>Cerambycinae</taxon>
        <taxon>Callichromatini</taxon>
        <taxon>Aromia</taxon>
    </lineage>
</organism>
<accession>A0AAV8Z8N9</accession>
<dbReference type="SFLD" id="SFLDS00005">
    <property type="entry name" value="Isoprenoid_Synthase_Type_I"/>
    <property type="match status" value="1"/>
</dbReference>
<comment type="caution">
    <text evidence="7">The sequence shown here is derived from an EMBL/GenBank/DDBJ whole genome shotgun (WGS) entry which is preliminary data.</text>
</comment>
<dbReference type="PANTHER" id="PTHR11525">
    <property type="entry name" value="FARNESYL-PYROPHOSPHATE SYNTHETASE"/>
    <property type="match status" value="1"/>
</dbReference>
<evidence type="ECO:0000256" key="4">
    <source>
        <dbReference type="ARBA" id="ARBA00022842"/>
    </source>
</evidence>
<sequence>MEHFPVVVKDLTTNRDYSDIPDFMERFARVLHYTVPNGKKVRGLTTLITYKMLEKPENLTKENISLANILAWCAELLESSILIVDDIVDRSETRRNGPCWYKIDGVGERAVLDAFILHDSLHFLLKKYFSSHPFYVPMVELFIRTNLDTAIGQIMDTRMPKLEHITMERFSTITKYKTGYYTFWFPVTLGMYFSRVFSDELHQQVTPILLEMGKFFQIQNDYTDCFGDSSVTGKKGTDIQEGKITFLSVTAVEKANCHQRKILEEHFGKPSDESVREVLTLYKQLGVPNAVKEYEQQSIIKISEQIKQLRNQSVSNLLSMLTDKLYTRFTIKI</sequence>
<evidence type="ECO:0000256" key="3">
    <source>
        <dbReference type="ARBA" id="ARBA00022723"/>
    </source>
</evidence>
<keyword evidence="2 6" id="KW-0808">Transferase</keyword>
<dbReference type="CDD" id="cd00685">
    <property type="entry name" value="Trans_IPPS_HT"/>
    <property type="match status" value="1"/>
</dbReference>
<dbReference type="GO" id="GO:0045337">
    <property type="term" value="P:farnesyl diphosphate biosynthetic process"/>
    <property type="evidence" value="ECO:0007669"/>
    <property type="project" value="TreeGrafter"/>
</dbReference>
<dbReference type="AlphaFoldDB" id="A0AAV8Z8N9"/>
<keyword evidence="8" id="KW-1185">Reference proteome</keyword>
<evidence type="ECO:0000256" key="6">
    <source>
        <dbReference type="RuleBase" id="RU004466"/>
    </source>
</evidence>
<dbReference type="SUPFAM" id="SSF48576">
    <property type="entry name" value="Terpenoid synthases"/>
    <property type="match status" value="1"/>
</dbReference>
<dbReference type="InterPro" id="IPR000092">
    <property type="entry name" value="Polyprenyl_synt"/>
</dbReference>
<dbReference type="SFLD" id="SFLDG01017">
    <property type="entry name" value="Polyprenyl_Transferase_Like"/>
    <property type="match status" value="1"/>
</dbReference>
<dbReference type="InterPro" id="IPR008949">
    <property type="entry name" value="Isoprenoid_synthase_dom_sf"/>
</dbReference>
<dbReference type="Proteomes" id="UP001162162">
    <property type="component" value="Unassembled WGS sequence"/>
</dbReference>
<dbReference type="InterPro" id="IPR039702">
    <property type="entry name" value="FPS1-like"/>
</dbReference>
<name>A0AAV8Z8N9_9CUCU</name>
<comment type="cofactor">
    <cofactor evidence="1">
        <name>Mg(2+)</name>
        <dbReference type="ChEBI" id="CHEBI:18420"/>
    </cofactor>
</comment>
<comment type="similarity">
    <text evidence="6">Belongs to the FPP/GGPP synthase family.</text>
</comment>
<keyword evidence="3" id="KW-0479">Metal-binding</keyword>
<dbReference type="GO" id="GO:0004161">
    <property type="term" value="F:dimethylallyltranstransferase activity"/>
    <property type="evidence" value="ECO:0007669"/>
    <property type="project" value="TreeGrafter"/>
</dbReference>
<protein>
    <recommendedName>
        <fullName evidence="9">Farnesyl diphosphate synthase</fullName>
    </recommendedName>
</protein>
<dbReference type="GO" id="GO:0042811">
    <property type="term" value="P:pheromone biosynthetic process"/>
    <property type="evidence" value="ECO:0007669"/>
    <property type="project" value="UniProtKB-ARBA"/>
</dbReference>
<proteinExistence type="inferred from homology"/>
<dbReference type="GO" id="GO:0004337">
    <property type="term" value="F:(2E,6E)-farnesyl diphosphate synthase activity"/>
    <property type="evidence" value="ECO:0007669"/>
    <property type="project" value="TreeGrafter"/>
</dbReference>
<evidence type="ECO:0000256" key="2">
    <source>
        <dbReference type="ARBA" id="ARBA00022679"/>
    </source>
</evidence>
<evidence type="ECO:0000256" key="1">
    <source>
        <dbReference type="ARBA" id="ARBA00001946"/>
    </source>
</evidence>
<dbReference type="EMBL" id="JAPWTK010000009">
    <property type="protein sequence ID" value="KAJ8960234.1"/>
    <property type="molecule type" value="Genomic_DNA"/>
</dbReference>
<dbReference type="PANTHER" id="PTHR11525:SF0">
    <property type="entry name" value="FARNESYL PYROPHOSPHATE SYNTHASE"/>
    <property type="match status" value="1"/>
</dbReference>
<evidence type="ECO:0008006" key="9">
    <source>
        <dbReference type="Google" id="ProtNLM"/>
    </source>
</evidence>
<dbReference type="GO" id="GO:0005737">
    <property type="term" value="C:cytoplasm"/>
    <property type="evidence" value="ECO:0007669"/>
    <property type="project" value="TreeGrafter"/>
</dbReference>
<dbReference type="Gene3D" id="1.10.600.10">
    <property type="entry name" value="Farnesyl Diphosphate Synthase"/>
    <property type="match status" value="1"/>
</dbReference>
<gene>
    <name evidence="7" type="ORF">NQ318_003959</name>
</gene>
<evidence type="ECO:0000313" key="8">
    <source>
        <dbReference type="Proteomes" id="UP001162162"/>
    </source>
</evidence>
<evidence type="ECO:0000256" key="5">
    <source>
        <dbReference type="ARBA" id="ARBA00033740"/>
    </source>
</evidence>
<dbReference type="Pfam" id="PF00348">
    <property type="entry name" value="polyprenyl_synt"/>
    <property type="match status" value="1"/>
</dbReference>
<dbReference type="GO" id="GO:0046872">
    <property type="term" value="F:metal ion binding"/>
    <property type="evidence" value="ECO:0007669"/>
    <property type="project" value="UniProtKB-KW"/>
</dbReference>
<keyword evidence="4" id="KW-0460">Magnesium</keyword>
<reference evidence="7" key="1">
    <citation type="journal article" date="2023" name="Insect Mol. Biol.">
        <title>Genome sequencing provides insights into the evolution of gene families encoding plant cell wall-degrading enzymes in longhorned beetles.</title>
        <authorList>
            <person name="Shin N.R."/>
            <person name="Okamura Y."/>
            <person name="Kirsch R."/>
            <person name="Pauchet Y."/>
        </authorList>
    </citation>
    <scope>NUCLEOTIDE SEQUENCE</scope>
    <source>
        <strain evidence="7">AMC_N1</strain>
    </source>
</reference>